<dbReference type="Gene3D" id="2.10.260.10">
    <property type="match status" value="1"/>
</dbReference>
<feature type="domain" description="SpoVT-AbrB" evidence="1">
    <location>
        <begin position="7"/>
        <end position="52"/>
    </location>
</feature>
<name>A0A086ZSR7_9BIFI</name>
<dbReference type="SMART" id="SM00966">
    <property type="entry name" value="SpoVT_AbrB"/>
    <property type="match status" value="1"/>
</dbReference>
<dbReference type="EMBL" id="JGYN01000023">
    <property type="protein sequence ID" value="KFI49567.1"/>
    <property type="molecule type" value="Genomic_DNA"/>
</dbReference>
<comment type="caution">
    <text evidence="2">The sequence shown here is derived from an EMBL/GenBank/DDBJ whole genome shotgun (WGS) entry which is preliminary data.</text>
</comment>
<dbReference type="GO" id="GO:0097351">
    <property type="term" value="F:toxin sequestering activity"/>
    <property type="evidence" value="ECO:0007669"/>
    <property type="project" value="InterPro"/>
</dbReference>
<dbReference type="InterPro" id="IPR037914">
    <property type="entry name" value="SpoVT-AbrB_sf"/>
</dbReference>
<dbReference type="eggNOG" id="COG2336">
    <property type="taxonomic scope" value="Bacteria"/>
</dbReference>
<sequence>MVKATVNKWGNALGVRIPKDIRERMGLHDGSQVDIDVDDDRIVITPERQHVTSIGRYRVPDLRHLFAEYDGDYAPGEDGFAAPAGEEAL</sequence>
<organism evidence="2 3">
    <name type="scientific">Bifidobacterium biavatii DSM 23969</name>
    <dbReference type="NCBI Taxonomy" id="1437608"/>
    <lineage>
        <taxon>Bacteria</taxon>
        <taxon>Bacillati</taxon>
        <taxon>Actinomycetota</taxon>
        <taxon>Actinomycetes</taxon>
        <taxon>Bifidobacteriales</taxon>
        <taxon>Bifidobacteriaceae</taxon>
        <taxon>Bifidobacterium</taxon>
    </lineage>
</organism>
<dbReference type="AlphaFoldDB" id="A0A086ZSR7"/>
<dbReference type="InterPro" id="IPR039052">
    <property type="entry name" value="Antitox_PemI-like"/>
</dbReference>
<reference evidence="2 3" key="1">
    <citation type="submission" date="2014-03" db="EMBL/GenBank/DDBJ databases">
        <title>Genomics of Bifidobacteria.</title>
        <authorList>
            <person name="Ventura M."/>
            <person name="Milani C."/>
            <person name="Lugli G.A."/>
        </authorList>
    </citation>
    <scope>NUCLEOTIDE SEQUENCE [LARGE SCALE GENOMIC DNA]</scope>
    <source>
        <strain evidence="2 3">DSM 23969</strain>
    </source>
</reference>
<evidence type="ECO:0000313" key="3">
    <source>
        <dbReference type="Proteomes" id="UP000029108"/>
    </source>
</evidence>
<dbReference type="InterPro" id="IPR007159">
    <property type="entry name" value="SpoVT-AbrB_dom"/>
</dbReference>
<dbReference type="Proteomes" id="UP000029108">
    <property type="component" value="Unassembled WGS sequence"/>
</dbReference>
<dbReference type="SUPFAM" id="SSF89447">
    <property type="entry name" value="AbrB/MazE/MraZ-like"/>
    <property type="match status" value="1"/>
</dbReference>
<evidence type="ECO:0000313" key="2">
    <source>
        <dbReference type="EMBL" id="KFI49567.1"/>
    </source>
</evidence>
<protein>
    <submittedName>
        <fullName evidence="2">PemI-like protein</fullName>
    </submittedName>
</protein>
<dbReference type="RefSeq" id="WP_033495058.1">
    <property type="nucleotide sequence ID" value="NZ_JDUU01000022.1"/>
</dbReference>
<evidence type="ECO:0000259" key="1">
    <source>
        <dbReference type="SMART" id="SM00966"/>
    </source>
</evidence>
<keyword evidence="3" id="KW-1185">Reference proteome</keyword>
<proteinExistence type="predicted"/>
<accession>A0A086ZSR7</accession>
<dbReference type="NCBIfam" id="TIGR01439">
    <property type="entry name" value="lp_hng_hel_AbrB"/>
    <property type="match status" value="1"/>
</dbReference>
<dbReference type="STRING" id="1437608.GCA_000771645_01138"/>
<gene>
    <name evidence="2" type="ORF">BBIA_0995</name>
</gene>
<dbReference type="PANTHER" id="PTHR40516:SF1">
    <property type="entry name" value="ANTITOXIN CHPS-RELATED"/>
    <property type="match status" value="1"/>
</dbReference>
<dbReference type="OrthoDB" id="9795766at2"/>
<dbReference type="PANTHER" id="PTHR40516">
    <property type="entry name" value="ANTITOXIN CHPS-RELATED"/>
    <property type="match status" value="1"/>
</dbReference>
<dbReference type="GO" id="GO:0003677">
    <property type="term" value="F:DNA binding"/>
    <property type="evidence" value="ECO:0007669"/>
    <property type="project" value="InterPro"/>
</dbReference>
<dbReference type="Pfam" id="PF04014">
    <property type="entry name" value="MazE_antitoxin"/>
    <property type="match status" value="1"/>
</dbReference>